<evidence type="ECO:0000313" key="3">
    <source>
        <dbReference type="Proteomes" id="UP000683360"/>
    </source>
</evidence>
<proteinExistence type="predicted"/>
<dbReference type="Proteomes" id="UP000683360">
    <property type="component" value="Unassembled WGS sequence"/>
</dbReference>
<keyword evidence="3" id="KW-1185">Reference proteome</keyword>
<dbReference type="OrthoDB" id="6129702at2759"/>
<feature type="compositionally biased region" description="Polar residues" evidence="1">
    <location>
        <begin position="21"/>
        <end position="66"/>
    </location>
</feature>
<dbReference type="PANTHER" id="PTHR46333">
    <property type="entry name" value="CYTOKINESIS PROTEIN 3"/>
    <property type="match status" value="1"/>
</dbReference>
<name>A0A8S3T9S6_MYTED</name>
<evidence type="ECO:0000313" key="2">
    <source>
        <dbReference type="EMBL" id="CAG2230482.1"/>
    </source>
</evidence>
<dbReference type="AlphaFoldDB" id="A0A8S3T9S6"/>
<reference evidence="2" key="1">
    <citation type="submission" date="2021-03" db="EMBL/GenBank/DDBJ databases">
        <authorList>
            <person name="Bekaert M."/>
        </authorList>
    </citation>
    <scope>NUCLEOTIDE SEQUENCE</scope>
</reference>
<evidence type="ECO:0000256" key="1">
    <source>
        <dbReference type="SAM" id="MobiDB-lite"/>
    </source>
</evidence>
<accession>A0A8S3T9S6</accession>
<dbReference type="InterPro" id="IPR052557">
    <property type="entry name" value="CAP/Cytokinesis_protein"/>
</dbReference>
<organism evidence="2 3">
    <name type="scientific">Mytilus edulis</name>
    <name type="common">Blue mussel</name>
    <dbReference type="NCBI Taxonomy" id="6550"/>
    <lineage>
        <taxon>Eukaryota</taxon>
        <taxon>Metazoa</taxon>
        <taxon>Spiralia</taxon>
        <taxon>Lophotrochozoa</taxon>
        <taxon>Mollusca</taxon>
        <taxon>Bivalvia</taxon>
        <taxon>Autobranchia</taxon>
        <taxon>Pteriomorphia</taxon>
        <taxon>Mytilida</taxon>
        <taxon>Mytiloidea</taxon>
        <taxon>Mytilidae</taxon>
        <taxon>Mytilinae</taxon>
        <taxon>Mytilus</taxon>
    </lineage>
</organism>
<protein>
    <submittedName>
        <fullName evidence="2">Uncharacterized protein</fullName>
    </submittedName>
</protein>
<feature type="compositionally biased region" description="Basic and acidic residues" evidence="1">
    <location>
        <begin position="67"/>
        <end position="77"/>
    </location>
</feature>
<sequence>MGCSSSSSSGTGHSIEEVKTQEQFSNQKNGVNNNPTEAVDRSQSVQASPVNTTNNDQTISHKQTTGNDKEKPSVKSDDFKLDYNEFKHIDEYARQAPRSAEESIETLAKYLAQPAKNDIEVVRALYVWAKTFIVTYYHIWVILSLPYEINIDALLELEQSYTRSSLERM</sequence>
<dbReference type="EMBL" id="CAJPWZ010002070">
    <property type="protein sequence ID" value="CAG2230482.1"/>
    <property type="molecule type" value="Genomic_DNA"/>
</dbReference>
<dbReference type="PANTHER" id="PTHR46333:SF2">
    <property type="entry name" value="CYTOKINESIS PROTEIN 3"/>
    <property type="match status" value="1"/>
</dbReference>
<comment type="caution">
    <text evidence="2">The sequence shown here is derived from an EMBL/GenBank/DDBJ whole genome shotgun (WGS) entry which is preliminary data.</text>
</comment>
<feature type="region of interest" description="Disordered" evidence="1">
    <location>
        <begin position="1"/>
        <end position="77"/>
    </location>
</feature>
<gene>
    <name evidence="2" type="ORF">MEDL_43349</name>
</gene>
<dbReference type="GO" id="GO:0005737">
    <property type="term" value="C:cytoplasm"/>
    <property type="evidence" value="ECO:0007669"/>
    <property type="project" value="TreeGrafter"/>
</dbReference>